<dbReference type="InterPro" id="IPR024344">
    <property type="entry name" value="MDMPI_metal-binding"/>
</dbReference>
<dbReference type="OrthoDB" id="3671213at2"/>
<dbReference type="NCBIfam" id="TIGR03083">
    <property type="entry name" value="maleylpyruvate isomerase family mycothiol-dependent enzyme"/>
    <property type="match status" value="1"/>
</dbReference>
<proteinExistence type="predicted"/>
<dbReference type="AlphaFoldDB" id="A0A563DVZ2"/>
<feature type="domain" description="MDMPI C-terminal" evidence="1">
    <location>
        <begin position="154"/>
        <end position="232"/>
    </location>
</feature>
<name>A0A563DVZ2_9MICO</name>
<dbReference type="InterPro" id="IPR017517">
    <property type="entry name" value="Maleyloyr_isom"/>
</dbReference>
<feature type="domain" description="Mycothiol-dependent maleylpyruvate isomerase metal-binding" evidence="2">
    <location>
        <begin position="18"/>
        <end position="134"/>
    </location>
</feature>
<dbReference type="InterPro" id="IPR010872">
    <property type="entry name" value="MDMPI_C-term_domain"/>
</dbReference>
<dbReference type="PANTHER" id="PTHR40758">
    <property type="entry name" value="CONSERVED PROTEIN"/>
    <property type="match status" value="1"/>
</dbReference>
<keyword evidence="4" id="KW-1185">Reference proteome</keyword>
<reference evidence="3 4" key="2">
    <citation type="submission" date="2019-08" db="EMBL/GenBank/DDBJ databases">
        <title>Jejuicoccus antrihumi gen. nov., sp. nov., a new member of the family Dermacoccaceae isolated from a cave.</title>
        <authorList>
            <person name="Schumann P."/>
            <person name="Kim I.S."/>
        </authorList>
    </citation>
    <scope>NUCLEOTIDE SEQUENCE [LARGE SCALE GENOMIC DNA]</scope>
    <source>
        <strain evidence="3 4">C5-26</strain>
    </source>
</reference>
<keyword evidence="3" id="KW-0670">Pyruvate</keyword>
<evidence type="ECO:0000259" key="2">
    <source>
        <dbReference type="Pfam" id="PF11716"/>
    </source>
</evidence>
<comment type="caution">
    <text evidence="3">The sequence shown here is derived from an EMBL/GenBank/DDBJ whole genome shotgun (WGS) entry which is preliminary data.</text>
</comment>
<protein>
    <submittedName>
        <fullName evidence="3">Maleylpyruvate isomerase family mycothiol-dependent enzyme</fullName>
    </submittedName>
</protein>
<evidence type="ECO:0000313" key="4">
    <source>
        <dbReference type="Proteomes" id="UP000320244"/>
    </source>
</evidence>
<dbReference type="GO" id="GO:0016853">
    <property type="term" value="F:isomerase activity"/>
    <property type="evidence" value="ECO:0007669"/>
    <property type="project" value="UniProtKB-KW"/>
</dbReference>
<evidence type="ECO:0000259" key="1">
    <source>
        <dbReference type="Pfam" id="PF07398"/>
    </source>
</evidence>
<dbReference type="GO" id="GO:0046872">
    <property type="term" value="F:metal ion binding"/>
    <property type="evidence" value="ECO:0007669"/>
    <property type="project" value="InterPro"/>
</dbReference>
<gene>
    <name evidence="3" type="ORF">FGL98_17505</name>
</gene>
<reference evidence="3 4" key="1">
    <citation type="submission" date="2019-05" db="EMBL/GenBank/DDBJ databases">
        <authorList>
            <person name="Lee S.D."/>
        </authorList>
    </citation>
    <scope>NUCLEOTIDE SEQUENCE [LARGE SCALE GENOMIC DNA]</scope>
    <source>
        <strain evidence="3 4">C5-26</strain>
    </source>
</reference>
<dbReference type="GO" id="GO:0005886">
    <property type="term" value="C:plasma membrane"/>
    <property type="evidence" value="ECO:0007669"/>
    <property type="project" value="TreeGrafter"/>
</dbReference>
<keyword evidence="3" id="KW-0413">Isomerase</keyword>
<dbReference type="PANTHER" id="PTHR40758:SF1">
    <property type="entry name" value="CONSERVED PROTEIN"/>
    <property type="match status" value="1"/>
</dbReference>
<accession>A0A563DVZ2</accession>
<dbReference type="RefSeq" id="WP_146318830.1">
    <property type="nucleotide sequence ID" value="NZ_VCQV01000028.1"/>
</dbReference>
<dbReference type="Proteomes" id="UP000320244">
    <property type="component" value="Unassembled WGS sequence"/>
</dbReference>
<organism evidence="3 4">
    <name type="scientific">Leekyejoonella antrihumi</name>
    <dbReference type="NCBI Taxonomy" id="1660198"/>
    <lineage>
        <taxon>Bacteria</taxon>
        <taxon>Bacillati</taxon>
        <taxon>Actinomycetota</taxon>
        <taxon>Actinomycetes</taxon>
        <taxon>Micrococcales</taxon>
        <taxon>Dermacoccaceae</taxon>
        <taxon>Leekyejoonella</taxon>
    </lineage>
</organism>
<sequence>MPASLPFESYLDALPMATARLHDESVKAGLDASVPTCPGWKVRALLAHQGMVHRWATGYLRGERHLDTEAMKADGLQQSDPGAWVVAGSKALETVLRASADDLNVRFFLPDAGRPRDAWARRQAHETAIHAVDALAAGLGGYPEAHAADIDAQFASDGIDELLCGFLTRPGEQMRTEAPVTVLVHASDTDRAWTVRLSDQPAVATPGRPDSEPDTTWTGTAAQLYLGLWNRGLEIRQDGFDALQVWRRNMTVGWS</sequence>
<dbReference type="Pfam" id="PF11716">
    <property type="entry name" value="MDMPI_N"/>
    <property type="match status" value="1"/>
</dbReference>
<dbReference type="Pfam" id="PF07398">
    <property type="entry name" value="MDMPI_C"/>
    <property type="match status" value="1"/>
</dbReference>
<dbReference type="EMBL" id="VCQV01000028">
    <property type="protein sequence ID" value="TWP34376.1"/>
    <property type="molecule type" value="Genomic_DNA"/>
</dbReference>
<evidence type="ECO:0000313" key="3">
    <source>
        <dbReference type="EMBL" id="TWP34376.1"/>
    </source>
</evidence>